<reference evidence="3 4" key="1">
    <citation type="journal article" date="2018" name="J. Microbiol.">
        <title>Baekduia soli gen. nov., sp. nov., a novel bacterium isolated from the soil of Baekdu Mountain and proposal of a novel family name, Baekduiaceae fam. nov.</title>
        <authorList>
            <person name="An D.S."/>
            <person name="Siddiqi M.Z."/>
            <person name="Kim K.H."/>
            <person name="Yu H.S."/>
            <person name="Im W.T."/>
        </authorList>
    </citation>
    <scope>NUCLEOTIDE SEQUENCE [LARGE SCALE GENOMIC DNA]</scope>
    <source>
        <strain evidence="3 4">BR7-21</strain>
    </source>
</reference>
<dbReference type="CDD" id="cd00531">
    <property type="entry name" value="NTF2_like"/>
    <property type="match status" value="1"/>
</dbReference>
<gene>
    <name evidence="3" type="ORF">FSW04_05245</name>
</gene>
<organism evidence="3 4">
    <name type="scientific">Baekduia soli</name>
    <dbReference type="NCBI Taxonomy" id="496014"/>
    <lineage>
        <taxon>Bacteria</taxon>
        <taxon>Bacillati</taxon>
        <taxon>Actinomycetota</taxon>
        <taxon>Thermoleophilia</taxon>
        <taxon>Solirubrobacterales</taxon>
        <taxon>Baekduiaceae</taxon>
        <taxon>Baekduia</taxon>
    </lineage>
</organism>
<protein>
    <submittedName>
        <fullName evidence="3">Nuclear transport factor 2 family protein</fullName>
    </submittedName>
</protein>
<accession>A0A5B8U1X2</accession>
<dbReference type="InterPro" id="IPR037401">
    <property type="entry name" value="SnoaL-like"/>
</dbReference>
<dbReference type="Proteomes" id="UP000321805">
    <property type="component" value="Chromosome"/>
</dbReference>
<dbReference type="KEGG" id="bsol:FSW04_05245"/>
<evidence type="ECO:0000256" key="1">
    <source>
        <dbReference type="SAM" id="MobiDB-lite"/>
    </source>
</evidence>
<dbReference type="EMBL" id="CP042430">
    <property type="protein sequence ID" value="QEC47049.1"/>
    <property type="molecule type" value="Genomic_DNA"/>
</dbReference>
<feature type="compositionally biased region" description="Low complexity" evidence="1">
    <location>
        <begin position="17"/>
        <end position="29"/>
    </location>
</feature>
<proteinExistence type="predicted"/>
<feature type="region of interest" description="Disordered" evidence="1">
    <location>
        <begin position="13"/>
        <end position="32"/>
    </location>
</feature>
<dbReference type="SUPFAM" id="SSF54427">
    <property type="entry name" value="NTF2-like"/>
    <property type="match status" value="1"/>
</dbReference>
<sequence>MRSWRASGTIRWRRSRGSPSCSRPGCGRSVRPRRRRAMDDIEAIKQLTARYNRAFDSVDVPGYLATWTEDGFFERSNAGRSFQGHAELEELLTTFGVDGRHVTSDFIIEVDGDRATSSSHLIYLDVDAGFKVAIFGIYADELVRTDEGWKFSARRLQVHAPKGT</sequence>
<keyword evidence="4" id="KW-1185">Reference proteome</keyword>
<dbReference type="Pfam" id="PF13577">
    <property type="entry name" value="SnoaL_4"/>
    <property type="match status" value="1"/>
</dbReference>
<name>A0A5B8U1X2_9ACTN</name>
<evidence type="ECO:0000313" key="3">
    <source>
        <dbReference type="EMBL" id="QEC47049.1"/>
    </source>
</evidence>
<dbReference type="OrthoDB" id="1492465at2"/>
<evidence type="ECO:0000259" key="2">
    <source>
        <dbReference type="Pfam" id="PF13577"/>
    </source>
</evidence>
<dbReference type="InterPro" id="IPR032710">
    <property type="entry name" value="NTF2-like_dom_sf"/>
</dbReference>
<feature type="domain" description="SnoaL-like" evidence="2">
    <location>
        <begin position="37"/>
        <end position="155"/>
    </location>
</feature>
<dbReference type="Gene3D" id="3.10.450.50">
    <property type="match status" value="1"/>
</dbReference>
<dbReference type="AlphaFoldDB" id="A0A5B8U1X2"/>
<evidence type="ECO:0000313" key="4">
    <source>
        <dbReference type="Proteomes" id="UP000321805"/>
    </source>
</evidence>